<dbReference type="GO" id="GO:0046872">
    <property type="term" value="F:metal ion binding"/>
    <property type="evidence" value="ECO:0007669"/>
    <property type="project" value="UniProtKB-KW"/>
</dbReference>
<evidence type="ECO:0000313" key="12">
    <source>
        <dbReference type="Proteomes" id="UP000750711"/>
    </source>
</evidence>
<dbReference type="GO" id="GO:0006742">
    <property type="term" value="P:NADP+ catabolic process"/>
    <property type="evidence" value="ECO:0007669"/>
    <property type="project" value="TreeGrafter"/>
</dbReference>
<dbReference type="GO" id="GO:0005777">
    <property type="term" value="C:peroxisome"/>
    <property type="evidence" value="ECO:0007669"/>
    <property type="project" value="TreeGrafter"/>
</dbReference>
<comment type="caution">
    <text evidence="11">The sequence shown here is derived from an EMBL/GenBank/DDBJ whole genome shotgun (WGS) entry which is preliminary data.</text>
</comment>
<dbReference type="GO" id="GO:0019677">
    <property type="term" value="P:NAD+ catabolic process"/>
    <property type="evidence" value="ECO:0007669"/>
    <property type="project" value="TreeGrafter"/>
</dbReference>
<dbReference type="InterPro" id="IPR000086">
    <property type="entry name" value="NUDIX_hydrolase_dom"/>
</dbReference>
<dbReference type="GO" id="GO:0005829">
    <property type="term" value="C:cytosol"/>
    <property type="evidence" value="ECO:0007669"/>
    <property type="project" value="TreeGrafter"/>
</dbReference>
<keyword evidence="7" id="KW-0460">Magnesium</keyword>
<organism evidence="11 12">
    <name type="scientific">Trichoglossum hirsutum</name>
    <dbReference type="NCBI Taxonomy" id="265104"/>
    <lineage>
        <taxon>Eukaryota</taxon>
        <taxon>Fungi</taxon>
        <taxon>Dikarya</taxon>
        <taxon>Ascomycota</taxon>
        <taxon>Pezizomycotina</taxon>
        <taxon>Geoglossomycetes</taxon>
        <taxon>Geoglossales</taxon>
        <taxon>Geoglossaceae</taxon>
        <taxon>Trichoglossum</taxon>
    </lineage>
</organism>
<gene>
    <name evidence="11" type="ORF">GP486_003775</name>
</gene>
<keyword evidence="6" id="KW-0378">Hydrolase</keyword>
<evidence type="ECO:0000256" key="9">
    <source>
        <dbReference type="ARBA" id="ARBA00023679"/>
    </source>
</evidence>
<evidence type="ECO:0000259" key="10">
    <source>
        <dbReference type="PROSITE" id="PS51462"/>
    </source>
</evidence>
<dbReference type="PROSITE" id="PS51462">
    <property type="entry name" value="NUDIX"/>
    <property type="match status" value="1"/>
</dbReference>
<dbReference type="InterPro" id="IPR049734">
    <property type="entry name" value="NudC-like_C"/>
</dbReference>
<dbReference type="InterPro" id="IPR050241">
    <property type="entry name" value="NAD-cap_RNA_hydrolase_NudC"/>
</dbReference>
<dbReference type="AlphaFoldDB" id="A0A9P8LCA8"/>
<dbReference type="PANTHER" id="PTHR42904:SF6">
    <property type="entry name" value="NAD-CAPPED RNA HYDROLASE NUDT12"/>
    <property type="match status" value="1"/>
</dbReference>
<evidence type="ECO:0000256" key="4">
    <source>
        <dbReference type="ARBA" id="ARBA00012381"/>
    </source>
</evidence>
<evidence type="ECO:0000256" key="5">
    <source>
        <dbReference type="ARBA" id="ARBA00022723"/>
    </source>
</evidence>
<dbReference type="FunFam" id="3.90.79.10:FF:000042">
    <property type="entry name" value="Probable NADH pyrophosphatase"/>
    <property type="match status" value="1"/>
</dbReference>
<evidence type="ECO:0000256" key="8">
    <source>
        <dbReference type="ARBA" id="ARBA00023027"/>
    </source>
</evidence>
<reference evidence="11" key="1">
    <citation type="submission" date="2021-03" db="EMBL/GenBank/DDBJ databases">
        <title>Comparative genomics and phylogenomic investigation of the class Geoglossomycetes provide insights into ecological specialization and systematics.</title>
        <authorList>
            <person name="Melie T."/>
            <person name="Pirro S."/>
            <person name="Miller A.N."/>
            <person name="Quandt A."/>
        </authorList>
    </citation>
    <scope>NUCLEOTIDE SEQUENCE</scope>
    <source>
        <strain evidence="11">CAQ_001_2017</strain>
    </source>
</reference>
<evidence type="ECO:0000256" key="1">
    <source>
        <dbReference type="ARBA" id="ARBA00001946"/>
    </source>
</evidence>
<dbReference type="EC" id="3.6.1.22" evidence="4"/>
<name>A0A9P8LCA8_9PEZI</name>
<dbReference type="Gene3D" id="3.90.79.10">
    <property type="entry name" value="Nucleoside Triphosphate Pyrophosphohydrolase"/>
    <property type="match status" value="1"/>
</dbReference>
<protein>
    <recommendedName>
        <fullName evidence="4">NAD(+) diphosphatase</fullName>
        <ecNumber evidence="4">3.6.1.22</ecNumber>
    </recommendedName>
</protein>
<dbReference type="InterPro" id="IPR020084">
    <property type="entry name" value="NUDIX_hydrolase_CS"/>
</dbReference>
<sequence length="415" mass="44471">MSAEPVLPEAPDAGQGNLLEAMVSRAREEPNYFAGSPLNRVAFLRSDHGFLSRAVHHPSAGFVLLDGLAPFTASPSTLAYASHADVRPLIGEDPFARSEEEMVAGYNSEVVVALLVFLGLDERRQAAEGVEWERGHGGVPLFAVDVTPRGLLKESAERVVREVEGRGWKPLQGRINLRLDAPQAAIYAQARSMIDWNNRNPFCASCGHKTLSVNAGHKRLCPPIDLGAPAGSQIRPPCATRTGIHNLAFPRTDPTIIAAVVSSSGSSLLLGRKRGWPPHWYSTLAGFVEPAESVEEAVRREVWEESGVTVARVLIHSTQPWPYPANLMIGAVALAVPGAEEIHLKHDPELEDAKWVSIEEVAEALRVGTSALGEEPGPGYKEGGLRLPPPTAIANRLLTAVVEDSAGAGALGEKL</sequence>
<comment type="catalytic activity">
    <reaction evidence="9">
        <text>a 5'-end NAD(+)-phospho-ribonucleoside in mRNA + H2O = a 5'-end phospho-adenosine-phospho-ribonucleoside in mRNA + beta-nicotinamide D-ribonucleotide + 2 H(+)</text>
        <dbReference type="Rhea" id="RHEA:60876"/>
        <dbReference type="Rhea" id="RHEA-COMP:15698"/>
        <dbReference type="Rhea" id="RHEA-COMP:15719"/>
        <dbReference type="ChEBI" id="CHEBI:14649"/>
        <dbReference type="ChEBI" id="CHEBI:15377"/>
        <dbReference type="ChEBI" id="CHEBI:15378"/>
        <dbReference type="ChEBI" id="CHEBI:144029"/>
        <dbReference type="ChEBI" id="CHEBI:144051"/>
    </reaction>
    <physiologicalReaction direction="left-to-right" evidence="9">
        <dbReference type="Rhea" id="RHEA:60877"/>
    </physiologicalReaction>
</comment>
<dbReference type="Gene3D" id="3.90.79.20">
    <property type="match status" value="1"/>
</dbReference>
<dbReference type="Pfam" id="PF09296">
    <property type="entry name" value="NUDIX-like"/>
    <property type="match status" value="1"/>
</dbReference>
<accession>A0A9P8LCA8</accession>
<dbReference type="CDD" id="cd03429">
    <property type="entry name" value="NUDIX_NADH_pyrophosphatase_Nudt13"/>
    <property type="match status" value="1"/>
</dbReference>
<dbReference type="InterPro" id="IPR015375">
    <property type="entry name" value="NADH_PPase-like_N"/>
</dbReference>
<dbReference type="Pfam" id="PF00293">
    <property type="entry name" value="NUDIX"/>
    <property type="match status" value="1"/>
</dbReference>
<evidence type="ECO:0000256" key="2">
    <source>
        <dbReference type="ARBA" id="ARBA00001947"/>
    </source>
</evidence>
<comment type="cofactor">
    <cofactor evidence="2">
        <name>Zn(2+)</name>
        <dbReference type="ChEBI" id="CHEBI:29105"/>
    </cofactor>
</comment>
<dbReference type="PANTHER" id="PTHR42904">
    <property type="entry name" value="NUDIX HYDROLASE, NUDC SUBFAMILY"/>
    <property type="match status" value="1"/>
</dbReference>
<comment type="similarity">
    <text evidence="3">Belongs to the Nudix hydrolase family. NudC subfamily.</text>
</comment>
<feature type="domain" description="Nudix hydrolase" evidence="10">
    <location>
        <begin position="250"/>
        <end position="378"/>
    </location>
</feature>
<dbReference type="SUPFAM" id="SSF55811">
    <property type="entry name" value="Nudix"/>
    <property type="match status" value="1"/>
</dbReference>
<evidence type="ECO:0000256" key="7">
    <source>
        <dbReference type="ARBA" id="ARBA00022842"/>
    </source>
</evidence>
<keyword evidence="12" id="KW-1185">Reference proteome</keyword>
<evidence type="ECO:0000256" key="3">
    <source>
        <dbReference type="ARBA" id="ARBA00009595"/>
    </source>
</evidence>
<keyword evidence="8" id="KW-0520">NAD</keyword>
<proteinExistence type="inferred from homology"/>
<comment type="cofactor">
    <cofactor evidence="1">
        <name>Mg(2+)</name>
        <dbReference type="ChEBI" id="CHEBI:18420"/>
    </cofactor>
</comment>
<keyword evidence="5" id="KW-0479">Metal-binding</keyword>
<dbReference type="Proteomes" id="UP000750711">
    <property type="component" value="Unassembled WGS sequence"/>
</dbReference>
<dbReference type="PROSITE" id="PS00893">
    <property type="entry name" value="NUDIX_BOX"/>
    <property type="match status" value="1"/>
</dbReference>
<dbReference type="InterPro" id="IPR015797">
    <property type="entry name" value="NUDIX_hydrolase-like_dom_sf"/>
</dbReference>
<dbReference type="EMBL" id="JAGHQM010000537">
    <property type="protein sequence ID" value="KAH0559714.1"/>
    <property type="molecule type" value="Genomic_DNA"/>
</dbReference>
<dbReference type="GO" id="GO:0035529">
    <property type="term" value="F:NADH pyrophosphatase activity"/>
    <property type="evidence" value="ECO:0007669"/>
    <property type="project" value="TreeGrafter"/>
</dbReference>
<evidence type="ECO:0000256" key="6">
    <source>
        <dbReference type="ARBA" id="ARBA00022801"/>
    </source>
</evidence>
<evidence type="ECO:0000313" key="11">
    <source>
        <dbReference type="EMBL" id="KAH0559714.1"/>
    </source>
</evidence>